<evidence type="ECO:0000313" key="5">
    <source>
        <dbReference type="EMBL" id="OGG29671.1"/>
    </source>
</evidence>
<dbReference type="PROSITE" id="PS51459">
    <property type="entry name" value="FIDO"/>
    <property type="match status" value="1"/>
</dbReference>
<dbReference type="AlphaFoldDB" id="A0A1F6AYA6"/>
<keyword evidence="2" id="KW-0067">ATP-binding</keyword>
<gene>
    <name evidence="5" type="ORF">A3A63_03350</name>
</gene>
<dbReference type="InterPro" id="IPR036390">
    <property type="entry name" value="WH_DNA-bd_sf"/>
</dbReference>
<feature type="domain" description="Fido" evidence="4">
    <location>
        <begin position="101"/>
        <end position="252"/>
    </location>
</feature>
<evidence type="ECO:0000259" key="4">
    <source>
        <dbReference type="PROSITE" id="PS51459"/>
    </source>
</evidence>
<dbReference type="Gene3D" id="1.10.10.10">
    <property type="entry name" value="Winged helix-like DNA-binding domain superfamily/Winged helix DNA-binding domain"/>
    <property type="match status" value="1"/>
</dbReference>
<dbReference type="GO" id="GO:0005524">
    <property type="term" value="F:ATP binding"/>
    <property type="evidence" value="ECO:0007669"/>
    <property type="project" value="UniProtKB-KW"/>
</dbReference>
<evidence type="ECO:0000313" key="6">
    <source>
        <dbReference type="Proteomes" id="UP000176450"/>
    </source>
</evidence>
<sequence>MYNPNFTITNKILKHMGIIEAAKEVIENAPLVPAWEARFREDALVRTVHHGTHIEGNELSISEAERLLAGAKIIGRERDIQEVLNYRNVLKFIESHDNTDISEETLKHIHELTVHRILPDDAIGAYRKTQVVVKNSQTGEVTHRPPPAIEVPFLMASFLQWVNGTTVDDVHTVLKAGIAHYEVVRIHPFLDGNGRVARGIATLVLTKAGYDIKRFFSLEEYYDREPVSYYDSLQNVAKLGGNLTPWLEYFSEGLAIELTRVKEKVKSLSTDLKLKKSLGGQPLSLTERQIKIVEFVQENGFLQNKAFFELFPMISEDTVLRELKDLIKKGIVKKEGTTKGVRYVLRTQ</sequence>
<dbReference type="InterPro" id="IPR036388">
    <property type="entry name" value="WH-like_DNA-bd_sf"/>
</dbReference>
<dbReference type="InterPro" id="IPR003812">
    <property type="entry name" value="Fido"/>
</dbReference>
<dbReference type="SUPFAM" id="SSF46785">
    <property type="entry name" value="Winged helix' DNA-binding domain"/>
    <property type="match status" value="1"/>
</dbReference>
<dbReference type="Gene3D" id="1.10.3290.10">
    <property type="entry name" value="Fido-like domain"/>
    <property type="match status" value="1"/>
</dbReference>
<dbReference type="EMBL" id="MFJX01000060">
    <property type="protein sequence ID" value="OGG29671.1"/>
    <property type="molecule type" value="Genomic_DNA"/>
</dbReference>
<comment type="caution">
    <text evidence="5">The sequence shown here is derived from an EMBL/GenBank/DDBJ whole genome shotgun (WGS) entry which is preliminary data.</text>
</comment>
<evidence type="ECO:0000256" key="2">
    <source>
        <dbReference type="PIRSR" id="PIRSR640198-2"/>
    </source>
</evidence>
<reference evidence="5 6" key="1">
    <citation type="journal article" date="2016" name="Nat. Commun.">
        <title>Thousands of microbial genomes shed light on interconnected biogeochemical processes in an aquifer system.</title>
        <authorList>
            <person name="Anantharaman K."/>
            <person name="Brown C.T."/>
            <person name="Hug L.A."/>
            <person name="Sharon I."/>
            <person name="Castelle C.J."/>
            <person name="Probst A.J."/>
            <person name="Thomas B.C."/>
            <person name="Singh A."/>
            <person name="Wilkins M.J."/>
            <person name="Karaoz U."/>
            <person name="Brodie E.L."/>
            <person name="Williams K.H."/>
            <person name="Hubbard S.S."/>
            <person name="Banfield J.F."/>
        </authorList>
    </citation>
    <scope>NUCLEOTIDE SEQUENCE [LARGE SCALE GENOMIC DNA]</scope>
</reference>
<accession>A0A1F6AYA6</accession>
<feature type="active site" evidence="1">
    <location>
        <position position="187"/>
    </location>
</feature>
<evidence type="ECO:0000256" key="1">
    <source>
        <dbReference type="PIRSR" id="PIRSR640198-1"/>
    </source>
</evidence>
<evidence type="ECO:0000256" key="3">
    <source>
        <dbReference type="PIRSR" id="PIRSR640198-3"/>
    </source>
</evidence>
<name>A0A1F6AYA6_9BACT</name>
<proteinExistence type="predicted"/>
<feature type="site" description="Important for autoinhibition of adenylyltransferase activity" evidence="3">
    <location>
        <position position="55"/>
    </location>
</feature>
<feature type="binding site" evidence="2">
    <location>
        <begin position="133"/>
        <end position="143"/>
    </location>
    <ligand>
        <name>ATP</name>
        <dbReference type="ChEBI" id="CHEBI:30616"/>
    </ligand>
</feature>
<dbReference type="PANTHER" id="PTHR13504:SF38">
    <property type="entry name" value="FIDO DOMAIN-CONTAINING PROTEIN"/>
    <property type="match status" value="1"/>
</dbReference>
<dbReference type="InterPro" id="IPR036597">
    <property type="entry name" value="Fido-like_dom_sf"/>
</dbReference>
<keyword evidence="2" id="KW-0547">Nucleotide-binding</keyword>
<dbReference type="Proteomes" id="UP000176450">
    <property type="component" value="Unassembled WGS sequence"/>
</dbReference>
<dbReference type="SUPFAM" id="SSF140931">
    <property type="entry name" value="Fic-like"/>
    <property type="match status" value="1"/>
</dbReference>
<feature type="binding site" evidence="2">
    <location>
        <begin position="191"/>
        <end position="198"/>
    </location>
    <ligand>
        <name>ATP</name>
        <dbReference type="ChEBI" id="CHEBI:30616"/>
    </ligand>
</feature>
<organism evidence="5 6">
    <name type="scientific">Candidatus Gottesmanbacteria bacterium RIFCSPLOWO2_01_FULL_46_9</name>
    <dbReference type="NCBI Taxonomy" id="1798394"/>
    <lineage>
        <taxon>Bacteria</taxon>
        <taxon>Candidatus Gottesmaniibacteriota</taxon>
    </lineage>
</organism>
<protein>
    <recommendedName>
        <fullName evidence="4">Fido domain-containing protein</fullName>
    </recommendedName>
</protein>
<dbReference type="InterPro" id="IPR040198">
    <property type="entry name" value="Fido_containing"/>
</dbReference>
<dbReference type="Pfam" id="PF02661">
    <property type="entry name" value="Fic"/>
    <property type="match status" value="1"/>
</dbReference>
<dbReference type="PANTHER" id="PTHR13504">
    <property type="entry name" value="FIDO DOMAIN-CONTAINING PROTEIN DDB_G0283145"/>
    <property type="match status" value="1"/>
</dbReference>